<keyword evidence="5" id="KW-1185">Reference proteome</keyword>
<protein>
    <recommendedName>
        <fullName evidence="3">DUF1559 domain-containing protein</fullName>
    </recommendedName>
</protein>
<keyword evidence="2" id="KW-0812">Transmembrane</keyword>
<dbReference type="InterPro" id="IPR012902">
    <property type="entry name" value="N_methyl_site"/>
</dbReference>
<evidence type="ECO:0000313" key="5">
    <source>
        <dbReference type="Proteomes" id="UP000318626"/>
    </source>
</evidence>
<feature type="region of interest" description="Disordered" evidence="1">
    <location>
        <begin position="286"/>
        <end position="323"/>
    </location>
</feature>
<evidence type="ECO:0000313" key="4">
    <source>
        <dbReference type="EMBL" id="QDU75007.1"/>
    </source>
</evidence>
<dbReference type="Pfam" id="PF07596">
    <property type="entry name" value="SBP_bac_10"/>
    <property type="match status" value="1"/>
</dbReference>
<dbReference type="EMBL" id="CP036289">
    <property type="protein sequence ID" value="QDU75007.1"/>
    <property type="molecule type" value="Genomic_DNA"/>
</dbReference>
<sequence length="323" mass="35008">MRGKNGFTLVELLVVIAIIGVLIALLLPAVQQAREAARRMSCNNNLKNLALGFHNHHDVFGQFPAGGEHTGTGDREMWGWGAHILPFIEQNSLYDRLKVTDQFLKDTLDDTTLRPLTQTKLEIFICPSDPGGHLMDGGQMNSGTGRHFNGLSSVNNSFRVAKSNYIGVCGMFDVDHRRNNGVLFRGSEIRFADITDGTSNTFLLGERNRRCAQGAWVGNRNVTGGGPQGADYTMGRVTIPVNHTSNASHQCVEAFASEHPGGSLFAYADGSVHFISDTIDYNNAGVNGNNQSNNDAPPTFNSNNLGTYQRLGARDDGAPIDGN</sequence>
<evidence type="ECO:0000256" key="2">
    <source>
        <dbReference type="SAM" id="Phobius"/>
    </source>
</evidence>
<feature type="compositionally biased region" description="Polar residues" evidence="1">
    <location>
        <begin position="295"/>
        <end position="307"/>
    </location>
</feature>
<accession>A0A518C706</accession>
<evidence type="ECO:0000256" key="1">
    <source>
        <dbReference type="SAM" id="MobiDB-lite"/>
    </source>
</evidence>
<dbReference type="OrthoDB" id="255848at2"/>
<dbReference type="AlphaFoldDB" id="A0A518C706"/>
<feature type="domain" description="DUF1559" evidence="3">
    <location>
        <begin position="31"/>
        <end position="280"/>
    </location>
</feature>
<dbReference type="SUPFAM" id="SSF54523">
    <property type="entry name" value="Pili subunits"/>
    <property type="match status" value="1"/>
</dbReference>
<dbReference type="PANTHER" id="PTHR30093:SF2">
    <property type="entry name" value="TYPE II SECRETION SYSTEM PROTEIN H"/>
    <property type="match status" value="1"/>
</dbReference>
<dbReference type="InterPro" id="IPR027558">
    <property type="entry name" value="Pre_pil_HX9DG_C"/>
</dbReference>
<dbReference type="NCBIfam" id="TIGR04294">
    <property type="entry name" value="pre_pil_HX9DG"/>
    <property type="match status" value="1"/>
</dbReference>
<dbReference type="InterPro" id="IPR045584">
    <property type="entry name" value="Pilin-like"/>
</dbReference>
<dbReference type="NCBIfam" id="TIGR02532">
    <property type="entry name" value="IV_pilin_GFxxxE"/>
    <property type="match status" value="1"/>
</dbReference>
<dbReference type="Gene3D" id="3.30.700.10">
    <property type="entry name" value="Glycoprotein, Type 4 Pilin"/>
    <property type="match status" value="1"/>
</dbReference>
<reference evidence="5" key="1">
    <citation type="submission" date="2019-02" db="EMBL/GenBank/DDBJ databases">
        <title>Deep-cultivation of Planctomycetes and their phenomic and genomic characterization uncovers novel biology.</title>
        <authorList>
            <person name="Wiegand S."/>
            <person name="Jogler M."/>
            <person name="Boedeker C."/>
            <person name="Pinto D."/>
            <person name="Vollmers J."/>
            <person name="Rivas-Marin E."/>
            <person name="Kohn T."/>
            <person name="Peeters S.H."/>
            <person name="Heuer A."/>
            <person name="Rast P."/>
            <person name="Oberbeckmann S."/>
            <person name="Bunk B."/>
            <person name="Jeske O."/>
            <person name="Meyerdierks A."/>
            <person name="Storesund J.E."/>
            <person name="Kallscheuer N."/>
            <person name="Luecker S."/>
            <person name="Lage O.M."/>
            <person name="Pohl T."/>
            <person name="Merkel B.J."/>
            <person name="Hornburger P."/>
            <person name="Mueller R.-W."/>
            <person name="Bruemmer F."/>
            <person name="Labrenz M."/>
            <person name="Spormann A.M."/>
            <person name="Op den Camp H."/>
            <person name="Overmann J."/>
            <person name="Amann R."/>
            <person name="Jetten M.S.M."/>
            <person name="Mascher T."/>
            <person name="Medema M.H."/>
            <person name="Devos D.P."/>
            <person name="Kaster A.-K."/>
            <person name="Ovreas L."/>
            <person name="Rohde M."/>
            <person name="Galperin M.Y."/>
            <person name="Jogler C."/>
        </authorList>
    </citation>
    <scope>NUCLEOTIDE SEQUENCE [LARGE SCALE GENOMIC DNA]</scope>
    <source>
        <strain evidence="5">Pan97</strain>
    </source>
</reference>
<gene>
    <name evidence="4" type="ORF">Pan97_20270</name>
</gene>
<keyword evidence="2" id="KW-0472">Membrane</keyword>
<keyword evidence="2" id="KW-1133">Transmembrane helix</keyword>
<dbReference type="KEGG" id="bvo:Pan97_20270"/>
<evidence type="ECO:0000259" key="3">
    <source>
        <dbReference type="Pfam" id="PF07596"/>
    </source>
</evidence>
<dbReference type="RefSeq" id="WP_144972053.1">
    <property type="nucleotide sequence ID" value="NZ_CP036289.1"/>
</dbReference>
<feature type="transmembrane region" description="Helical" evidence="2">
    <location>
        <begin position="12"/>
        <end position="30"/>
    </location>
</feature>
<dbReference type="InterPro" id="IPR011453">
    <property type="entry name" value="DUF1559"/>
</dbReference>
<dbReference type="Proteomes" id="UP000318626">
    <property type="component" value="Chromosome"/>
</dbReference>
<dbReference type="PANTHER" id="PTHR30093">
    <property type="entry name" value="GENERAL SECRETION PATHWAY PROTEIN G"/>
    <property type="match status" value="1"/>
</dbReference>
<dbReference type="Pfam" id="PF07963">
    <property type="entry name" value="N_methyl"/>
    <property type="match status" value="1"/>
</dbReference>
<organism evidence="4 5">
    <name type="scientific">Bremerella volcania</name>
    <dbReference type="NCBI Taxonomy" id="2527984"/>
    <lineage>
        <taxon>Bacteria</taxon>
        <taxon>Pseudomonadati</taxon>
        <taxon>Planctomycetota</taxon>
        <taxon>Planctomycetia</taxon>
        <taxon>Pirellulales</taxon>
        <taxon>Pirellulaceae</taxon>
        <taxon>Bremerella</taxon>
    </lineage>
</organism>
<proteinExistence type="predicted"/>
<name>A0A518C706_9BACT</name>